<evidence type="ECO:0000256" key="4">
    <source>
        <dbReference type="ARBA" id="ARBA00022989"/>
    </source>
</evidence>
<feature type="region of interest" description="Disordered" evidence="6">
    <location>
        <begin position="190"/>
        <end position="219"/>
    </location>
</feature>
<evidence type="ECO:0000256" key="1">
    <source>
        <dbReference type="ARBA" id="ARBA00004127"/>
    </source>
</evidence>
<protein>
    <submittedName>
        <fullName evidence="9">Glucose-6-phosphate translocase</fullName>
    </submittedName>
</protein>
<evidence type="ECO:0000259" key="8">
    <source>
        <dbReference type="PROSITE" id="PS50850"/>
    </source>
</evidence>
<dbReference type="GO" id="GO:0005789">
    <property type="term" value="C:endoplasmic reticulum membrane"/>
    <property type="evidence" value="ECO:0007669"/>
    <property type="project" value="TreeGrafter"/>
</dbReference>
<dbReference type="Pfam" id="PF07690">
    <property type="entry name" value="MFS_1"/>
    <property type="match status" value="1"/>
</dbReference>
<dbReference type="AlphaFoldDB" id="A0A6G1S6D7"/>
<dbReference type="SUPFAM" id="SSF103473">
    <property type="entry name" value="MFS general substrate transporter"/>
    <property type="match status" value="1"/>
</dbReference>
<dbReference type="InterPro" id="IPR036259">
    <property type="entry name" value="MFS_trans_sf"/>
</dbReference>
<evidence type="ECO:0000256" key="6">
    <source>
        <dbReference type="SAM" id="MobiDB-lite"/>
    </source>
</evidence>
<dbReference type="InterPro" id="IPR011701">
    <property type="entry name" value="MFS"/>
</dbReference>
<dbReference type="InterPro" id="IPR020846">
    <property type="entry name" value="MFS_dom"/>
</dbReference>
<keyword evidence="5 7" id="KW-0472">Membrane</keyword>
<feature type="transmembrane region" description="Helical" evidence="7">
    <location>
        <begin position="96"/>
        <end position="118"/>
    </location>
</feature>
<feature type="transmembrane region" description="Helical" evidence="7">
    <location>
        <begin position="379"/>
        <end position="400"/>
    </location>
</feature>
<feature type="transmembrane region" description="Helical" evidence="7">
    <location>
        <begin position="406"/>
        <end position="427"/>
    </location>
</feature>
<reference evidence="9" key="1">
    <citation type="submission" date="2018-10" db="EMBL/GenBank/DDBJ databases">
        <title>Transcriptome assembly of Aceria tosichella (Wheat curl mite) Type 2.</title>
        <authorList>
            <person name="Scully E.D."/>
            <person name="Geib S.M."/>
            <person name="Palmer N.A."/>
            <person name="Gupta A.K."/>
            <person name="Sarath G."/>
            <person name="Tatineni S."/>
        </authorList>
    </citation>
    <scope>NUCLEOTIDE SEQUENCE</scope>
    <source>
        <strain evidence="9">LincolnNE</strain>
    </source>
</reference>
<feature type="compositionally biased region" description="Low complexity" evidence="6">
    <location>
        <begin position="210"/>
        <end position="219"/>
    </location>
</feature>
<proteinExistence type="inferred from homology"/>
<accession>A0A6G1S6D7</accession>
<dbReference type="GO" id="GO:0035435">
    <property type="term" value="P:phosphate ion transmembrane transport"/>
    <property type="evidence" value="ECO:0007669"/>
    <property type="project" value="TreeGrafter"/>
</dbReference>
<comment type="subcellular location">
    <subcellularLocation>
        <location evidence="1">Endomembrane system</location>
        <topology evidence="1">Multi-pass membrane protein</topology>
    </subcellularLocation>
</comment>
<feature type="transmembrane region" description="Helical" evidence="7">
    <location>
        <begin position="5"/>
        <end position="21"/>
    </location>
</feature>
<dbReference type="InterPro" id="IPR051337">
    <property type="entry name" value="OPA_Antiporter"/>
</dbReference>
<evidence type="ECO:0000256" key="5">
    <source>
        <dbReference type="ARBA" id="ARBA00023136"/>
    </source>
</evidence>
<sequence length="447" mass="47975">MTTKYLIFSVIFFGYAMFGYNRKGVSFVIPKLLEEGLQNEQVGLILSSQNLAYAISKFLGGIISDRLSSRLLFSAGLLASGLAAVLFSLVDSVPLFTLAWFINGLAQGVGWPAIAKLLKNWFDPAELGTWWSAASASANVSGCVAPFLASYLILNYGWRFSLTFVGGLTILAAAIAYLFIQDSPAITPAATGGAVGSPSKKRATTDKPKTASPPKKSTTQGKSALRLLLQTKFIWVISICYLIVSSIKTCVTDWSQMYLMHDCRQPSLVANSFVSSVEFGGFFGGIAAGYLSDLYMKRTLNGGKELPSSGHPRMTVGLAFAVVTASCLHLLYFNVSETTSVIFINQLGILIGASVYGQIAIFGVVATQSVVSEMSGTSHAIAALAANVGSIIAGLPFATLARLYSWSHVFFILEVMTIATIAFMLVFSRISYRMDLGDGDQKKEKSE</sequence>
<evidence type="ECO:0000256" key="3">
    <source>
        <dbReference type="ARBA" id="ARBA00022692"/>
    </source>
</evidence>
<dbReference type="PIRSF" id="PIRSF002808">
    <property type="entry name" value="Hexose_phosphate_transp"/>
    <property type="match status" value="1"/>
</dbReference>
<feature type="domain" description="Major facilitator superfamily (MFS) profile" evidence="8">
    <location>
        <begin position="7"/>
        <end position="432"/>
    </location>
</feature>
<evidence type="ECO:0000256" key="2">
    <source>
        <dbReference type="ARBA" id="ARBA00009598"/>
    </source>
</evidence>
<feature type="transmembrane region" description="Helical" evidence="7">
    <location>
        <begin position="274"/>
        <end position="295"/>
    </location>
</feature>
<dbReference type="EMBL" id="GGYP01000956">
    <property type="protein sequence ID" value="MDE45727.1"/>
    <property type="molecule type" value="Transcribed_RNA"/>
</dbReference>
<keyword evidence="3 7" id="KW-0812">Transmembrane</keyword>
<keyword evidence="4 7" id="KW-1133">Transmembrane helix</keyword>
<dbReference type="PROSITE" id="PS50850">
    <property type="entry name" value="MFS"/>
    <property type="match status" value="1"/>
</dbReference>
<dbReference type="PANTHER" id="PTHR43826:SF3">
    <property type="entry name" value="GLUCOSE-6-PHOSPHATE EXCHANGER SLC37A4"/>
    <property type="match status" value="1"/>
</dbReference>
<feature type="transmembrane region" description="Helical" evidence="7">
    <location>
        <begin position="130"/>
        <end position="154"/>
    </location>
</feature>
<gene>
    <name evidence="9" type="primary">SLC37A4</name>
    <name evidence="9" type="ORF">g.8687</name>
</gene>
<dbReference type="InterPro" id="IPR000849">
    <property type="entry name" value="Sugar_P_transporter"/>
</dbReference>
<evidence type="ECO:0000256" key="7">
    <source>
        <dbReference type="SAM" id="Phobius"/>
    </source>
</evidence>
<name>A0A6G1S6D7_9ACAR</name>
<organism evidence="9">
    <name type="scientific">Aceria tosichella</name>
    <name type="common">wheat curl mite</name>
    <dbReference type="NCBI Taxonomy" id="561515"/>
    <lineage>
        <taxon>Eukaryota</taxon>
        <taxon>Metazoa</taxon>
        <taxon>Ecdysozoa</taxon>
        <taxon>Arthropoda</taxon>
        <taxon>Chelicerata</taxon>
        <taxon>Arachnida</taxon>
        <taxon>Acari</taxon>
        <taxon>Acariformes</taxon>
        <taxon>Trombidiformes</taxon>
        <taxon>Prostigmata</taxon>
        <taxon>Eupodina</taxon>
        <taxon>Eriophyoidea</taxon>
        <taxon>Eriophyidae</taxon>
        <taxon>Eriophyinae</taxon>
        <taxon>Aceriini</taxon>
        <taxon>Aceria</taxon>
    </lineage>
</organism>
<feature type="transmembrane region" description="Helical" evidence="7">
    <location>
        <begin position="347"/>
        <end position="367"/>
    </location>
</feature>
<feature type="transmembrane region" description="Helical" evidence="7">
    <location>
        <begin position="71"/>
        <end position="90"/>
    </location>
</feature>
<feature type="transmembrane region" description="Helical" evidence="7">
    <location>
        <begin position="316"/>
        <end position="335"/>
    </location>
</feature>
<dbReference type="Gene3D" id="1.20.1250.20">
    <property type="entry name" value="MFS general substrate transporter like domains"/>
    <property type="match status" value="2"/>
</dbReference>
<feature type="transmembrane region" description="Helical" evidence="7">
    <location>
        <begin position="233"/>
        <end position="254"/>
    </location>
</feature>
<feature type="transmembrane region" description="Helical" evidence="7">
    <location>
        <begin position="160"/>
        <end position="180"/>
    </location>
</feature>
<dbReference type="GO" id="GO:0061513">
    <property type="term" value="F:glucose 6-phosphate:phosphate antiporter activity"/>
    <property type="evidence" value="ECO:0007669"/>
    <property type="project" value="TreeGrafter"/>
</dbReference>
<evidence type="ECO:0000313" key="9">
    <source>
        <dbReference type="EMBL" id="MDE45727.1"/>
    </source>
</evidence>
<comment type="similarity">
    <text evidence="2">Belongs to the major facilitator superfamily. Organophosphate:Pi antiporter (OPA) (TC 2.A.1.4) family.</text>
</comment>
<dbReference type="PANTHER" id="PTHR43826">
    <property type="entry name" value="GLUCOSE-6-PHOSPHATE EXCHANGER SLC37A4"/>
    <property type="match status" value="1"/>
</dbReference>